<sequence length="262" mass="31251">MEDIRGIIENEKRLQEMQKQTFEHRLRKLPKGKLVMKNGYYYKRDYNANGREEFYIPGSKQLLIDQLKERGYLEKSIRQIETNLLAMERLLEKYQNYDPLSVLPKLGKAYQMLPEECYALCGISSPENFENENQERNFYLQEHLKMTTIKGHKVRSKSELDIANQLFLNQITYRYEPQILIGGKVFYPDFEILKVPEQKIFYWEHFGMMGQPEYREHAEYKLEEYRKAGIVPWKNLITTYDDENGGLDSKTISKIIDVFLKS</sequence>
<dbReference type="Proteomes" id="UP000446866">
    <property type="component" value="Unassembled WGS sequence"/>
</dbReference>
<keyword evidence="2" id="KW-1185">Reference proteome</keyword>
<gene>
    <name evidence="1" type="ORF">D0435_01630</name>
</gene>
<accession>A0A845QGA6</accession>
<comment type="caution">
    <text evidence="1">The sequence shown here is derived from an EMBL/GenBank/DDBJ whole genome shotgun (WGS) entry which is preliminary data.</text>
</comment>
<reference evidence="1 2" key="1">
    <citation type="submission" date="2018-08" db="EMBL/GenBank/DDBJ databases">
        <title>Murine metabolic-syndrome-specific gut microbial biobank.</title>
        <authorList>
            <person name="Liu C."/>
        </authorList>
    </citation>
    <scope>NUCLEOTIDE SEQUENCE [LARGE SCALE GENOMIC DNA]</scope>
    <source>
        <strain evidence="1 2">28</strain>
    </source>
</reference>
<evidence type="ECO:0000313" key="1">
    <source>
        <dbReference type="EMBL" id="NBH60376.1"/>
    </source>
</evidence>
<name>A0A845QGA6_9FIRM</name>
<dbReference type="AlphaFoldDB" id="A0A845QGA6"/>
<proteinExistence type="predicted"/>
<dbReference type="RefSeq" id="WP_160200666.1">
    <property type="nucleotide sequence ID" value="NZ_QXWK01000001.1"/>
</dbReference>
<dbReference type="EMBL" id="QXWK01000001">
    <property type="protein sequence ID" value="NBH60376.1"/>
    <property type="molecule type" value="Genomic_DNA"/>
</dbReference>
<evidence type="ECO:0000313" key="2">
    <source>
        <dbReference type="Proteomes" id="UP000446866"/>
    </source>
</evidence>
<protein>
    <submittedName>
        <fullName evidence="1">Uncharacterized protein</fullName>
    </submittedName>
</protein>
<organism evidence="1 2">
    <name type="scientific">Anaerotruncus colihominis</name>
    <dbReference type="NCBI Taxonomy" id="169435"/>
    <lineage>
        <taxon>Bacteria</taxon>
        <taxon>Bacillati</taxon>
        <taxon>Bacillota</taxon>
        <taxon>Clostridia</taxon>
        <taxon>Eubacteriales</taxon>
        <taxon>Oscillospiraceae</taxon>
        <taxon>Anaerotruncus</taxon>
    </lineage>
</organism>